<keyword evidence="4" id="KW-0472">Membrane</keyword>
<feature type="transmembrane region" description="Helical" evidence="4">
    <location>
        <begin position="135"/>
        <end position="168"/>
    </location>
</feature>
<dbReference type="PANTHER" id="PTHR11361">
    <property type="entry name" value="DNA MISMATCH REPAIR PROTEIN MUTS FAMILY MEMBER"/>
    <property type="match status" value="1"/>
</dbReference>
<evidence type="ECO:0000313" key="7">
    <source>
        <dbReference type="EMBL" id="SHI82730.1"/>
    </source>
</evidence>
<dbReference type="Gene3D" id="1.10.1420.10">
    <property type="match status" value="1"/>
</dbReference>
<keyword evidence="8" id="KW-1185">Reference proteome</keyword>
<dbReference type="InterPro" id="IPR000432">
    <property type="entry name" value="DNA_mismatch_repair_MutS_C"/>
</dbReference>
<keyword evidence="2" id="KW-0067">ATP-binding</keyword>
<dbReference type="InterPro" id="IPR027417">
    <property type="entry name" value="P-loop_NTPase"/>
</dbReference>
<dbReference type="GO" id="GO:0005524">
    <property type="term" value="F:ATP binding"/>
    <property type="evidence" value="ECO:0007669"/>
    <property type="project" value="UniProtKB-KW"/>
</dbReference>
<dbReference type="GO" id="GO:0030983">
    <property type="term" value="F:mismatched DNA binding"/>
    <property type="evidence" value="ECO:0007669"/>
    <property type="project" value="InterPro"/>
</dbReference>
<dbReference type="GO" id="GO:0006298">
    <property type="term" value="P:mismatch repair"/>
    <property type="evidence" value="ECO:0007669"/>
    <property type="project" value="InterPro"/>
</dbReference>
<keyword evidence="1" id="KW-0547">Nucleotide-binding</keyword>
<evidence type="ECO:0000256" key="4">
    <source>
        <dbReference type="SAM" id="Phobius"/>
    </source>
</evidence>
<dbReference type="InterPro" id="IPR007696">
    <property type="entry name" value="DNA_mismatch_repair_MutS_core"/>
</dbReference>
<evidence type="ECO:0000256" key="1">
    <source>
        <dbReference type="ARBA" id="ARBA00022741"/>
    </source>
</evidence>
<reference evidence="7 8" key="1">
    <citation type="submission" date="2016-11" db="EMBL/GenBank/DDBJ databases">
        <authorList>
            <person name="Jaros S."/>
            <person name="Januszkiewicz K."/>
            <person name="Wedrychowicz H."/>
        </authorList>
    </citation>
    <scope>NUCLEOTIDE SEQUENCE [LARGE SCALE GENOMIC DNA]</scope>
    <source>
        <strain evidence="7 8">DSM 21758</strain>
    </source>
</reference>
<protein>
    <submittedName>
        <fullName evidence="7">MutS domain V</fullName>
    </submittedName>
</protein>
<keyword evidence="3" id="KW-0238">DNA-binding</keyword>
<organism evidence="7 8">
    <name type="scientific">Clostridium cavendishii DSM 21758</name>
    <dbReference type="NCBI Taxonomy" id="1121302"/>
    <lineage>
        <taxon>Bacteria</taxon>
        <taxon>Bacillati</taxon>
        <taxon>Bacillota</taxon>
        <taxon>Clostridia</taxon>
        <taxon>Eubacteriales</taxon>
        <taxon>Clostridiaceae</taxon>
        <taxon>Clostridium</taxon>
    </lineage>
</organism>
<accession>A0A1M6EBQ4</accession>
<evidence type="ECO:0000259" key="5">
    <source>
        <dbReference type="SMART" id="SM00533"/>
    </source>
</evidence>
<dbReference type="InterPro" id="IPR036187">
    <property type="entry name" value="DNA_mismatch_repair_MutS_sf"/>
</dbReference>
<dbReference type="SMART" id="SM00533">
    <property type="entry name" value="MUTSd"/>
    <property type="match status" value="1"/>
</dbReference>
<dbReference type="InterPro" id="IPR045076">
    <property type="entry name" value="MutS"/>
</dbReference>
<evidence type="ECO:0000256" key="2">
    <source>
        <dbReference type="ARBA" id="ARBA00022840"/>
    </source>
</evidence>
<dbReference type="GO" id="GO:0140664">
    <property type="term" value="F:ATP-dependent DNA damage sensor activity"/>
    <property type="evidence" value="ECO:0007669"/>
    <property type="project" value="InterPro"/>
</dbReference>
<keyword evidence="4" id="KW-0812">Transmembrane</keyword>
<dbReference type="GO" id="GO:0005829">
    <property type="term" value="C:cytosol"/>
    <property type="evidence" value="ECO:0007669"/>
    <property type="project" value="TreeGrafter"/>
</dbReference>
<evidence type="ECO:0000259" key="6">
    <source>
        <dbReference type="SMART" id="SM00534"/>
    </source>
</evidence>
<dbReference type="Gene3D" id="3.40.50.300">
    <property type="entry name" value="P-loop containing nucleotide triphosphate hydrolases"/>
    <property type="match status" value="1"/>
</dbReference>
<dbReference type="RefSeq" id="WP_159433203.1">
    <property type="nucleotide sequence ID" value="NZ_FQZB01000005.1"/>
</dbReference>
<keyword evidence="4" id="KW-1133">Transmembrane helix</keyword>
<feature type="domain" description="DNA mismatch repair proteins mutS family" evidence="6">
    <location>
        <begin position="330"/>
        <end position="517"/>
    </location>
</feature>
<feature type="domain" description="DNA mismatch repair protein MutS core" evidence="5">
    <location>
        <begin position="49"/>
        <end position="321"/>
    </location>
</feature>
<dbReference type="Proteomes" id="UP000184310">
    <property type="component" value="Unassembled WGS sequence"/>
</dbReference>
<dbReference type="EMBL" id="FQZB01000005">
    <property type="protein sequence ID" value="SHI82730.1"/>
    <property type="molecule type" value="Genomic_DNA"/>
</dbReference>
<evidence type="ECO:0000313" key="8">
    <source>
        <dbReference type="Proteomes" id="UP000184310"/>
    </source>
</evidence>
<sequence length="523" mass="59493">MKSSDLKMIRYYWPKGNERKRDFKQIKQLFASTVKEGERVIDDQTFSDLNLESVFKDMDRNYSTLGQQSLYNMLRRPLYNIEELEKRDKLISALAKDTETREKLQLPLFNLGYQKRGETLDLLTADVKGSKFMVVLYTILGIIPILLLASIYFVGSIALIAFILLGFIYSYIHYNRNKKILSYASALSYLALIIKTAKKLGKVNCPELKFQIDRINELLEVTKNISRYAVILNRVEGLDAIGDYAFMLLFIQEKAYYKAANTIAENRDAILELYKLVGEIDALISIVAYKEEIGETGKPEFIEGITTIDIVNGRHPLVKNCVENSLSLEEKGVILTGTNMSGKSTFLRTVVINALLAQCFNFVLAKSYKGNFFRIITSIAPLDNVNEGKSYYMSEAEAMLRIIKAVDNEPKVLCVIDEIFRGTNPIERIAASEEILKYLVKNKNNIALVATHDHELTKLSDSGYECYYFTEDVNEKSGLSFDYKIKRGISPSANAIKMLKFMGYPEVITNNAFEKVKKHKSAN</sequence>
<dbReference type="SUPFAM" id="SSF48334">
    <property type="entry name" value="DNA repair protein MutS, domain III"/>
    <property type="match status" value="1"/>
</dbReference>
<gene>
    <name evidence="7" type="ORF">SAMN02745163_00810</name>
</gene>
<dbReference type="Pfam" id="PF00488">
    <property type="entry name" value="MutS_V"/>
    <property type="match status" value="1"/>
</dbReference>
<dbReference type="PANTHER" id="PTHR11361:SF152">
    <property type="entry name" value="DNA MISMATCH REPAIR PROTEIN"/>
    <property type="match status" value="1"/>
</dbReference>
<name>A0A1M6EBQ4_9CLOT</name>
<dbReference type="STRING" id="1121302.SAMN02745163_00810"/>
<dbReference type="AlphaFoldDB" id="A0A1M6EBQ4"/>
<evidence type="ECO:0000256" key="3">
    <source>
        <dbReference type="ARBA" id="ARBA00023125"/>
    </source>
</evidence>
<proteinExistence type="predicted"/>
<dbReference type="SUPFAM" id="SSF52540">
    <property type="entry name" value="P-loop containing nucleoside triphosphate hydrolases"/>
    <property type="match status" value="1"/>
</dbReference>
<dbReference type="SMART" id="SM00534">
    <property type="entry name" value="MUTSac"/>
    <property type="match status" value="1"/>
</dbReference>
<dbReference type="OrthoDB" id="9802448at2"/>